<dbReference type="InterPro" id="IPR005122">
    <property type="entry name" value="Uracil-DNA_glycosylase-like"/>
</dbReference>
<accession>A0AAU8DQZ1</accession>
<dbReference type="AlphaFoldDB" id="A0AAU8DQZ1"/>
<dbReference type="RefSeq" id="WP_353650023.1">
    <property type="nucleotide sequence ID" value="NZ_CP159218.1"/>
</dbReference>
<gene>
    <name evidence="2" type="ORF">ABLG96_03435</name>
</gene>
<dbReference type="SUPFAM" id="SSF52141">
    <property type="entry name" value="Uracil-DNA glycosylase-like"/>
    <property type="match status" value="1"/>
</dbReference>
<evidence type="ECO:0000313" key="2">
    <source>
        <dbReference type="EMBL" id="XCG64410.1"/>
    </source>
</evidence>
<name>A0AAU8DQZ1_9ACTN</name>
<dbReference type="Pfam" id="PF03167">
    <property type="entry name" value="UDG"/>
    <property type="match status" value="1"/>
</dbReference>
<dbReference type="Gene3D" id="3.40.470.10">
    <property type="entry name" value="Uracil-DNA glycosylase-like domain"/>
    <property type="match status" value="1"/>
</dbReference>
<proteinExistence type="predicted"/>
<evidence type="ECO:0000259" key="1">
    <source>
        <dbReference type="Pfam" id="PF03167"/>
    </source>
</evidence>
<reference evidence="2" key="1">
    <citation type="submission" date="2024-05" db="EMBL/GenBank/DDBJ databases">
        <authorList>
            <person name="Cai S.Y."/>
            <person name="Jin L.M."/>
            <person name="Li H.R."/>
        </authorList>
    </citation>
    <scope>NUCLEOTIDE SEQUENCE</scope>
    <source>
        <strain evidence="2">A5-74</strain>
    </source>
</reference>
<feature type="domain" description="Uracil-DNA glycosylase-like" evidence="1">
    <location>
        <begin position="33"/>
        <end position="168"/>
    </location>
</feature>
<protein>
    <submittedName>
        <fullName evidence="2">Uracil-DNA glycosylase family protein</fullName>
    </submittedName>
</protein>
<dbReference type="InterPro" id="IPR036895">
    <property type="entry name" value="Uracil-DNA_glycosylase-like_sf"/>
</dbReference>
<dbReference type="EMBL" id="CP159218">
    <property type="protein sequence ID" value="XCG64410.1"/>
    <property type="molecule type" value="Genomic_DNA"/>
</dbReference>
<organism evidence="2">
    <name type="scientific">Nakamurella sp. A5-74</name>
    <dbReference type="NCBI Taxonomy" id="3158264"/>
    <lineage>
        <taxon>Bacteria</taxon>
        <taxon>Bacillati</taxon>
        <taxon>Actinomycetota</taxon>
        <taxon>Actinomycetes</taxon>
        <taxon>Nakamurellales</taxon>
        <taxon>Nakamurellaceae</taxon>
        <taxon>Nakamurella</taxon>
    </lineage>
</organism>
<sequence>MTPPAPDALDDLVSRWRAAAPGRFVPAFDPDSGRTRARVLVLLERPAADTVARGDEAVSSEDNPNRSSRAFRDARIASGITRRDYLRWNMIPWADPGPPAVIRSAELDSARDALHELMTALPLLRSIVTLGQPALDGVMRYFTLHDTPVIRTVLAAPHPSPANGRHRAEQHVRIVAALSRAMQI</sequence>